<feature type="region of interest" description="Disordered" evidence="1">
    <location>
        <begin position="116"/>
        <end position="141"/>
    </location>
</feature>
<feature type="compositionally biased region" description="Acidic residues" evidence="1">
    <location>
        <begin position="127"/>
        <end position="137"/>
    </location>
</feature>
<dbReference type="OrthoDB" id="304574at2157"/>
<keyword evidence="4" id="KW-1185">Reference proteome</keyword>
<dbReference type="GO" id="GO:0051213">
    <property type="term" value="F:dioxygenase activity"/>
    <property type="evidence" value="ECO:0007669"/>
    <property type="project" value="UniProtKB-KW"/>
</dbReference>
<dbReference type="Gene3D" id="3.10.180.10">
    <property type="entry name" value="2,3-Dihydroxybiphenyl 1,2-Dioxygenase, domain 1"/>
    <property type="match status" value="2"/>
</dbReference>
<evidence type="ECO:0000313" key="4">
    <source>
        <dbReference type="Proteomes" id="UP000199079"/>
    </source>
</evidence>
<accession>A0A1H3HB79</accession>
<keyword evidence="3" id="KW-0223">Dioxygenase</keyword>
<feature type="domain" description="VOC" evidence="2">
    <location>
        <begin position="153"/>
        <end position="262"/>
    </location>
</feature>
<dbReference type="Pfam" id="PF00903">
    <property type="entry name" value="Glyoxalase"/>
    <property type="match status" value="1"/>
</dbReference>
<protein>
    <submittedName>
        <fullName evidence="3">Catechol-2,3-dioxygenase</fullName>
    </submittedName>
</protein>
<keyword evidence="3" id="KW-0560">Oxidoreductase</keyword>
<evidence type="ECO:0000313" key="3">
    <source>
        <dbReference type="EMBL" id="SDY11879.1"/>
    </source>
</evidence>
<dbReference type="PANTHER" id="PTHR21366">
    <property type="entry name" value="GLYOXALASE FAMILY PROTEIN"/>
    <property type="match status" value="1"/>
</dbReference>
<dbReference type="RefSeq" id="WP_092731428.1">
    <property type="nucleotide sequence ID" value="NZ_FNPC01000003.1"/>
</dbReference>
<dbReference type="PANTHER" id="PTHR21366:SF22">
    <property type="entry name" value="VOC DOMAIN-CONTAINING PROTEIN"/>
    <property type="match status" value="1"/>
</dbReference>
<sequence>MTVTRLTHLALEVRSLDRARAFYEDRLGLGRDRVRRTDREVAYAVGDSGSHLVLRRPRSVPRGGVHTHFAFSTTGDAYDAWIARCRDLDPVERTFGSYRSLYVDDPDGHCVEIGTTEGTTGDHDGETGDCGDDDPGDDAGTAVRDEDAPELTGIFEVVLEVASLERSEAIYRSLGFEVVDRGSDRPRVRLRGPFDLELWEPHLGIAGARGGLHVDLGLASDDSEADAARIADANDAAGALEPIDGGFRVRDPDGHRVSIVGDDARLSGEDAP</sequence>
<dbReference type="CDD" id="cd06587">
    <property type="entry name" value="VOC"/>
    <property type="match status" value="1"/>
</dbReference>
<dbReference type="SUPFAM" id="SSF54593">
    <property type="entry name" value="Glyoxalase/Bleomycin resistance protein/Dihydroxybiphenyl dioxygenase"/>
    <property type="match status" value="2"/>
</dbReference>
<dbReference type="InterPro" id="IPR050383">
    <property type="entry name" value="GlyoxalaseI/FosfomycinResist"/>
</dbReference>
<dbReference type="InterPro" id="IPR029068">
    <property type="entry name" value="Glyas_Bleomycin-R_OHBP_Dase"/>
</dbReference>
<reference evidence="4" key="1">
    <citation type="submission" date="2016-10" db="EMBL/GenBank/DDBJ databases">
        <authorList>
            <person name="Varghese N."/>
            <person name="Submissions S."/>
        </authorList>
    </citation>
    <scope>NUCLEOTIDE SEQUENCE [LARGE SCALE GENOMIC DNA]</scope>
    <source>
        <strain evidence="4">DC30,IBRC 10041,KCTC 4046</strain>
    </source>
</reference>
<dbReference type="Proteomes" id="UP000199079">
    <property type="component" value="Unassembled WGS sequence"/>
</dbReference>
<feature type="domain" description="VOC" evidence="2">
    <location>
        <begin position="5"/>
        <end position="116"/>
    </location>
</feature>
<evidence type="ECO:0000259" key="2">
    <source>
        <dbReference type="PROSITE" id="PS51819"/>
    </source>
</evidence>
<organism evidence="3 4">
    <name type="scientific">Halopenitus persicus</name>
    <dbReference type="NCBI Taxonomy" id="1048396"/>
    <lineage>
        <taxon>Archaea</taxon>
        <taxon>Methanobacteriati</taxon>
        <taxon>Methanobacteriota</taxon>
        <taxon>Stenosarchaea group</taxon>
        <taxon>Halobacteria</taxon>
        <taxon>Halobacteriales</taxon>
        <taxon>Haloferacaceae</taxon>
        <taxon>Halopenitus</taxon>
    </lineage>
</organism>
<dbReference type="InterPro" id="IPR037523">
    <property type="entry name" value="VOC_core"/>
</dbReference>
<dbReference type="EMBL" id="FNPC01000003">
    <property type="protein sequence ID" value="SDY11879.1"/>
    <property type="molecule type" value="Genomic_DNA"/>
</dbReference>
<dbReference type="InterPro" id="IPR004360">
    <property type="entry name" value="Glyas_Fos-R_dOase_dom"/>
</dbReference>
<evidence type="ECO:0000256" key="1">
    <source>
        <dbReference type="SAM" id="MobiDB-lite"/>
    </source>
</evidence>
<gene>
    <name evidence="3" type="ORF">SAMN05216564_103170</name>
</gene>
<dbReference type="PROSITE" id="PS51819">
    <property type="entry name" value="VOC"/>
    <property type="match status" value="2"/>
</dbReference>
<dbReference type="AlphaFoldDB" id="A0A1H3HB79"/>
<name>A0A1H3HB79_9EURY</name>
<proteinExistence type="predicted"/>